<keyword evidence="4" id="KW-0234">DNA repair</keyword>
<dbReference type="AlphaFoldDB" id="A0A7W7KRT3"/>
<dbReference type="Pfam" id="PF00817">
    <property type="entry name" value="IMS"/>
    <property type="match status" value="1"/>
</dbReference>
<dbReference type="InterPro" id="IPR017961">
    <property type="entry name" value="DNA_pol_Y-fam_little_finger"/>
</dbReference>
<dbReference type="Proteomes" id="UP000566995">
    <property type="component" value="Unassembled WGS sequence"/>
</dbReference>
<dbReference type="EMBL" id="JACHLI010000036">
    <property type="protein sequence ID" value="MBB4867138.1"/>
    <property type="molecule type" value="Genomic_DNA"/>
</dbReference>
<evidence type="ECO:0000259" key="6">
    <source>
        <dbReference type="PROSITE" id="PS50173"/>
    </source>
</evidence>
<dbReference type="InterPro" id="IPR001126">
    <property type="entry name" value="UmuC"/>
</dbReference>
<dbReference type="PANTHER" id="PTHR11076">
    <property type="entry name" value="DNA REPAIR POLYMERASE UMUC / TRANSFERASE FAMILY MEMBER"/>
    <property type="match status" value="1"/>
</dbReference>
<dbReference type="Gene3D" id="3.40.1170.60">
    <property type="match status" value="1"/>
</dbReference>
<dbReference type="GO" id="GO:0003684">
    <property type="term" value="F:damaged DNA binding"/>
    <property type="evidence" value="ECO:0007669"/>
    <property type="project" value="InterPro"/>
</dbReference>
<dbReference type="InterPro" id="IPR043502">
    <property type="entry name" value="DNA/RNA_pol_sf"/>
</dbReference>
<dbReference type="GO" id="GO:0042276">
    <property type="term" value="P:error-prone translesion synthesis"/>
    <property type="evidence" value="ECO:0007669"/>
    <property type="project" value="TreeGrafter"/>
</dbReference>
<dbReference type="PROSITE" id="PS50173">
    <property type="entry name" value="UMUC"/>
    <property type="match status" value="1"/>
</dbReference>
<dbReference type="InterPro" id="IPR043128">
    <property type="entry name" value="Rev_trsase/Diguanyl_cyclase"/>
</dbReference>
<evidence type="ECO:0000256" key="4">
    <source>
        <dbReference type="ARBA" id="ARBA00023204"/>
    </source>
</evidence>
<gene>
    <name evidence="7" type="ORF">HNP46_006049</name>
</gene>
<protein>
    <submittedName>
        <fullName evidence="7">DNA polymerase V</fullName>
    </submittedName>
</protein>
<dbReference type="PANTHER" id="PTHR11076:SF34">
    <property type="entry name" value="PROTEIN UMUC"/>
    <property type="match status" value="1"/>
</dbReference>
<evidence type="ECO:0000313" key="8">
    <source>
        <dbReference type="Proteomes" id="UP000566995"/>
    </source>
</evidence>
<sequence>MFKLSFPALHRPVYALIDCNSFYCSCERLFRPDLRGRPVVTMSNNDGCVIARTPEAKALGIKMGDPFFKIRDFLRENDVAVFSSNYALYGDVSARVQQTIESMVDQLEVYSIDEVFAVLTGMPEPLRDFARAIQARVLKWTGMPVGIGIGHTKTLAKAAQHASKAYREKTGGVVDLRAPHAVEWLLKRMPVGDVWGVGRRLTEQLGAEGITTAWQLAQCDAKSIRRRYSVVLERTVRELQGEPCIEIQENEPDKQVICTSRMFGERITELGPMREALASYMHRATEKMRRQNSMTGMIRVGIRTSFFGDGPKYSQAVNLQPPYPTDDVRLLTKMAVDALPAIWRDGYRYSKAEIMLMDLRKRGQFTGDLFTPAQPAGADRLMGILDKVNGRWGPGTLRSARMPMTPDWAMKRELMSQSYTTSFYQLLKVRAGR</sequence>
<dbReference type="InterPro" id="IPR025188">
    <property type="entry name" value="DUF4113"/>
</dbReference>
<dbReference type="GO" id="GO:0009432">
    <property type="term" value="P:SOS response"/>
    <property type="evidence" value="ECO:0007669"/>
    <property type="project" value="UniProtKB-KW"/>
</dbReference>
<dbReference type="Pfam" id="PF11799">
    <property type="entry name" value="IMS_C"/>
    <property type="match status" value="1"/>
</dbReference>
<evidence type="ECO:0000256" key="3">
    <source>
        <dbReference type="ARBA" id="ARBA00023199"/>
    </source>
</evidence>
<organism evidence="7 8">
    <name type="scientific">Pseudomonas nitroreducens</name>
    <dbReference type="NCBI Taxonomy" id="46680"/>
    <lineage>
        <taxon>Bacteria</taxon>
        <taxon>Pseudomonadati</taxon>
        <taxon>Pseudomonadota</taxon>
        <taxon>Gammaproteobacteria</taxon>
        <taxon>Pseudomonadales</taxon>
        <taxon>Pseudomonadaceae</taxon>
        <taxon>Pseudomonas</taxon>
    </lineage>
</organism>
<dbReference type="NCBIfam" id="NF002955">
    <property type="entry name" value="PRK03609.1"/>
    <property type="match status" value="1"/>
</dbReference>
<keyword evidence="3" id="KW-0741">SOS mutagenesis</keyword>
<evidence type="ECO:0000256" key="1">
    <source>
        <dbReference type="ARBA" id="ARBA00010945"/>
    </source>
</evidence>
<dbReference type="GO" id="GO:0003887">
    <property type="term" value="F:DNA-directed DNA polymerase activity"/>
    <property type="evidence" value="ECO:0007669"/>
    <property type="project" value="TreeGrafter"/>
</dbReference>
<dbReference type="Gene3D" id="3.30.70.270">
    <property type="match status" value="1"/>
</dbReference>
<dbReference type="GO" id="GO:0005829">
    <property type="term" value="C:cytosol"/>
    <property type="evidence" value="ECO:0007669"/>
    <property type="project" value="TreeGrafter"/>
</dbReference>
<feature type="domain" description="UmuC" evidence="6">
    <location>
        <begin position="14"/>
        <end position="198"/>
    </location>
</feature>
<comment type="similarity">
    <text evidence="1">Belongs to the DNA polymerase type-Y family.</text>
</comment>
<accession>A0A7W7KRT3</accession>
<evidence type="ECO:0000256" key="5">
    <source>
        <dbReference type="ARBA" id="ARBA00023236"/>
    </source>
</evidence>
<keyword evidence="5" id="KW-0742">SOS response</keyword>
<proteinExistence type="inferred from homology"/>
<evidence type="ECO:0000256" key="2">
    <source>
        <dbReference type="ARBA" id="ARBA00022763"/>
    </source>
</evidence>
<keyword evidence="2" id="KW-0227">DNA damage</keyword>
<dbReference type="GO" id="GO:0006281">
    <property type="term" value="P:DNA repair"/>
    <property type="evidence" value="ECO:0007669"/>
    <property type="project" value="UniProtKB-KW"/>
</dbReference>
<dbReference type="SUPFAM" id="SSF56672">
    <property type="entry name" value="DNA/RNA polymerases"/>
    <property type="match status" value="1"/>
</dbReference>
<reference evidence="7 8" key="1">
    <citation type="submission" date="2020-08" db="EMBL/GenBank/DDBJ databases">
        <title>Functional genomics of gut bacteria from endangered species of beetles.</title>
        <authorList>
            <person name="Carlos-Shanley C."/>
        </authorList>
    </citation>
    <scope>NUCLEOTIDE SEQUENCE [LARGE SCALE GENOMIC DNA]</scope>
    <source>
        <strain evidence="7 8">S00179</strain>
    </source>
</reference>
<dbReference type="RefSeq" id="WP_184596369.1">
    <property type="nucleotide sequence ID" value="NZ_JACHLI010000036.1"/>
</dbReference>
<dbReference type="Pfam" id="PF13438">
    <property type="entry name" value="DUF4113"/>
    <property type="match status" value="1"/>
</dbReference>
<dbReference type="InterPro" id="IPR050116">
    <property type="entry name" value="DNA_polymerase-Y"/>
</dbReference>
<evidence type="ECO:0000313" key="7">
    <source>
        <dbReference type="EMBL" id="MBB4867138.1"/>
    </source>
</evidence>
<dbReference type="CDD" id="cd01700">
    <property type="entry name" value="PolY_Pol_V_umuC"/>
    <property type="match status" value="1"/>
</dbReference>
<dbReference type="Gene3D" id="1.10.150.20">
    <property type="entry name" value="5' to 3' exonuclease, C-terminal subdomain"/>
    <property type="match status" value="1"/>
</dbReference>
<name>A0A7W7KRT3_PSENT</name>
<comment type="caution">
    <text evidence="7">The sequence shown here is derived from an EMBL/GenBank/DDBJ whole genome shotgun (WGS) entry which is preliminary data.</text>
</comment>